<name>A0ACB9SLU2_HOLOL</name>
<dbReference type="Proteomes" id="UP001056778">
    <property type="component" value="Chromosome 9"/>
</dbReference>
<gene>
    <name evidence="1" type="ORF">MML48_9g00018886</name>
</gene>
<evidence type="ECO:0000313" key="2">
    <source>
        <dbReference type="Proteomes" id="UP001056778"/>
    </source>
</evidence>
<sequence length="915" mass="108235">MELHAEIHNKDLEIANLKRELDKTDKSKGGNVKLENLQTQNTKLIDKVENLNQKCSNYESELIKLEQYKIEIGNLNEIMLNLKKMNEELVQKNLKTESELKDSYELTVKQLKDILDDVRVKYDEINQENETLKEELADFNRSKEIIDKLKSEKQELESKLIQFDEIQIELNGKLEKQENYYKETIDKIRDDAKQSLLTLETKIKEKLGSEFDEKESKIKQEFEAKLEKLYRILKMLKRSRKDYSVLEKDCGSRKDTIDSLEGDIQSIRDEMAKLYEERNKSLDEIITLRGMIKEKDEEMLRKISEYDVLKKEFGLLQEVSIKQQNENCQFQDAKRDLEKEISQLNEEVKACHKIRENLVLETNAKLQENLNKVKESHLQEISKLNKELKHFKQDLNKAIENLTQTNEEKACLEQENENLQGYNLKLENTIKDMQGKLEDTNKEKISVETALNLMRIEVNDLKQYETQYKNVLDENHNLKGEISKIEELRLKLNDLESIDKEFKIISNENKRLKQDLFDSKVSNEKLKDVESENLKLIDNITELQARINSTLVENQNLKGELTRYQQIETRYNEINREIPELQAKFRQIQEENAELLERNRQLTGDYKQILHENERSSNEIAELKLRFEQVENDRNKFDDIERNYQGEIDGLKHELNEHKTELNRIQSEKFSLEKLQSSTLESNENQTSSLKNKIKQLQDEKSDYESLFNEYKQMKTDVNNVTQLYDKCLKEKKDIEAQLHELERHYNEMLHEKQLLKDEIQELKISPLNFADKPQKLDDLNSLKHNINEENYAKEIESLREKLEQYKSIDKANRTSIEFYENELQKLKVKNEKLTRKLDDTLVTLPVLSGGNDFGDSNAKLEYLRNILFNYMIGRESLVLAKVITAVCKFDKDQTELIMQKEQQRQTLIGQLFGS</sequence>
<reference evidence="1" key="1">
    <citation type="submission" date="2022-04" db="EMBL/GenBank/DDBJ databases">
        <title>Chromosome-scale genome assembly of Holotrichia oblita Faldermann.</title>
        <authorList>
            <person name="Rongchong L."/>
        </authorList>
    </citation>
    <scope>NUCLEOTIDE SEQUENCE</scope>
    <source>
        <strain evidence="1">81SQS9</strain>
    </source>
</reference>
<protein>
    <submittedName>
        <fullName evidence="1">Golgin</fullName>
    </submittedName>
</protein>
<proteinExistence type="predicted"/>
<dbReference type="EMBL" id="CM043023">
    <property type="protein sequence ID" value="KAI4454697.1"/>
    <property type="molecule type" value="Genomic_DNA"/>
</dbReference>
<evidence type="ECO:0000313" key="1">
    <source>
        <dbReference type="EMBL" id="KAI4454697.1"/>
    </source>
</evidence>
<organism evidence="1 2">
    <name type="scientific">Holotrichia oblita</name>
    <name type="common">Chafer beetle</name>
    <dbReference type="NCBI Taxonomy" id="644536"/>
    <lineage>
        <taxon>Eukaryota</taxon>
        <taxon>Metazoa</taxon>
        <taxon>Ecdysozoa</taxon>
        <taxon>Arthropoda</taxon>
        <taxon>Hexapoda</taxon>
        <taxon>Insecta</taxon>
        <taxon>Pterygota</taxon>
        <taxon>Neoptera</taxon>
        <taxon>Endopterygota</taxon>
        <taxon>Coleoptera</taxon>
        <taxon>Polyphaga</taxon>
        <taxon>Scarabaeiformia</taxon>
        <taxon>Scarabaeidae</taxon>
        <taxon>Melolonthinae</taxon>
        <taxon>Holotrichia</taxon>
    </lineage>
</organism>
<keyword evidence="2" id="KW-1185">Reference proteome</keyword>
<accession>A0ACB9SLU2</accession>
<comment type="caution">
    <text evidence="1">The sequence shown here is derived from an EMBL/GenBank/DDBJ whole genome shotgun (WGS) entry which is preliminary data.</text>
</comment>